<dbReference type="Proteomes" id="UP000305921">
    <property type="component" value="Unassembled WGS sequence"/>
</dbReference>
<evidence type="ECO:0000313" key="2">
    <source>
        <dbReference type="EMBL" id="TLQ46045.1"/>
    </source>
</evidence>
<keyword evidence="3" id="KW-1185">Reference proteome</keyword>
<evidence type="ECO:0000256" key="1">
    <source>
        <dbReference type="SAM" id="MobiDB-lite"/>
    </source>
</evidence>
<proteinExistence type="predicted"/>
<reference evidence="2 3" key="1">
    <citation type="submission" date="2019-05" db="EMBL/GenBank/DDBJ databases">
        <title>Streptomyces marianii sp. nov., a novel marine actinomycete from southern coast of India.</title>
        <authorList>
            <person name="Iniyan A.M."/>
            <person name="Wink J."/>
            <person name="Ramprasad E."/>
            <person name="Ramana C.V."/>
            <person name="Bunk B."/>
            <person name="Sproer C."/>
            <person name="Joseph F.-J.R.S."/>
            <person name="Vincent S.G.P."/>
        </authorList>
    </citation>
    <scope>NUCLEOTIDE SEQUENCE [LARGE SCALE GENOMIC DNA]</scope>
    <source>
        <strain evidence="2 3">ICN19</strain>
    </source>
</reference>
<dbReference type="OrthoDB" id="4322983at2"/>
<comment type="caution">
    <text evidence="2">The sequence shown here is derived from an EMBL/GenBank/DDBJ whole genome shotgun (WGS) entry which is preliminary data.</text>
</comment>
<feature type="compositionally biased region" description="Basic and acidic residues" evidence="1">
    <location>
        <begin position="27"/>
        <end position="49"/>
    </location>
</feature>
<dbReference type="RefSeq" id="WP_138055361.1">
    <property type="nucleotide sequence ID" value="NZ_VAWE01000001.1"/>
</dbReference>
<feature type="compositionally biased region" description="Basic residues" evidence="1">
    <location>
        <begin position="61"/>
        <end position="70"/>
    </location>
</feature>
<feature type="region of interest" description="Disordered" evidence="1">
    <location>
        <begin position="27"/>
        <end position="70"/>
    </location>
</feature>
<accession>A0A5R9EAI7</accession>
<evidence type="ECO:0000313" key="3">
    <source>
        <dbReference type="Proteomes" id="UP000305921"/>
    </source>
</evidence>
<name>A0A5R9EAI7_9ACTN</name>
<organism evidence="2 3">
    <name type="scientific">Streptomyces marianii</name>
    <dbReference type="NCBI Taxonomy" id="1817406"/>
    <lineage>
        <taxon>Bacteria</taxon>
        <taxon>Bacillati</taxon>
        <taxon>Actinomycetota</taxon>
        <taxon>Actinomycetes</taxon>
        <taxon>Kitasatosporales</taxon>
        <taxon>Streptomycetaceae</taxon>
        <taxon>Streptomyces</taxon>
    </lineage>
</organism>
<dbReference type="AlphaFoldDB" id="A0A5R9EAI7"/>
<protein>
    <submittedName>
        <fullName evidence="2">Uncharacterized protein</fullName>
    </submittedName>
</protein>
<gene>
    <name evidence="2" type="ORF">FEF34_26370</name>
</gene>
<sequence length="70" mass="7877">MSADDFKGNPEDRELYLRLLIERDGPPELAADERDPGRRIRTAPDRDGARCGAELEAAISSRRRPRRTAA</sequence>
<dbReference type="EMBL" id="VAWE01000001">
    <property type="protein sequence ID" value="TLQ46045.1"/>
    <property type="molecule type" value="Genomic_DNA"/>
</dbReference>